<sequence length="104" mass="10945">MASCVAVGFSKSDRTRGDNWTLYRLTITTIDWMDLKADQTQVSVGESAEGSLAWSGLETAAGFSAVDTGSFTCTVTGAVIGPPILQEGRTRLSEPLSAVTKADI</sequence>
<proteinExistence type="predicted"/>
<accession>A0ABV0S2E2</accession>
<organism evidence="2 3">
    <name type="scientific">Xenoophorus captivus</name>
    <dbReference type="NCBI Taxonomy" id="1517983"/>
    <lineage>
        <taxon>Eukaryota</taxon>
        <taxon>Metazoa</taxon>
        <taxon>Chordata</taxon>
        <taxon>Craniata</taxon>
        <taxon>Vertebrata</taxon>
        <taxon>Euteleostomi</taxon>
        <taxon>Actinopterygii</taxon>
        <taxon>Neopterygii</taxon>
        <taxon>Teleostei</taxon>
        <taxon>Neoteleostei</taxon>
        <taxon>Acanthomorphata</taxon>
        <taxon>Ovalentaria</taxon>
        <taxon>Atherinomorphae</taxon>
        <taxon>Cyprinodontiformes</taxon>
        <taxon>Goodeidae</taxon>
        <taxon>Xenoophorus</taxon>
    </lineage>
</organism>
<protein>
    <recommendedName>
        <fullName evidence="1">Ig-like domain-containing protein</fullName>
    </recommendedName>
</protein>
<dbReference type="Proteomes" id="UP001434883">
    <property type="component" value="Unassembled WGS sequence"/>
</dbReference>
<evidence type="ECO:0000259" key="1">
    <source>
        <dbReference type="PROSITE" id="PS50835"/>
    </source>
</evidence>
<dbReference type="InterPro" id="IPR007110">
    <property type="entry name" value="Ig-like_dom"/>
</dbReference>
<gene>
    <name evidence="2" type="ORF">XENOCAPTIV_027401</name>
</gene>
<dbReference type="PROSITE" id="PS50835">
    <property type="entry name" value="IG_LIKE"/>
    <property type="match status" value="1"/>
</dbReference>
<evidence type="ECO:0000313" key="3">
    <source>
        <dbReference type="Proteomes" id="UP001434883"/>
    </source>
</evidence>
<feature type="domain" description="Ig-like" evidence="1">
    <location>
        <begin position="1"/>
        <end position="97"/>
    </location>
</feature>
<evidence type="ECO:0000313" key="2">
    <source>
        <dbReference type="EMBL" id="MEQ2214047.1"/>
    </source>
</evidence>
<comment type="caution">
    <text evidence="2">The sequence shown here is derived from an EMBL/GenBank/DDBJ whole genome shotgun (WGS) entry which is preliminary data.</text>
</comment>
<dbReference type="EMBL" id="JAHRIN010065923">
    <property type="protein sequence ID" value="MEQ2214047.1"/>
    <property type="molecule type" value="Genomic_DNA"/>
</dbReference>
<keyword evidence="3" id="KW-1185">Reference proteome</keyword>
<name>A0ABV0S2E2_9TELE</name>
<reference evidence="2 3" key="1">
    <citation type="submission" date="2021-06" db="EMBL/GenBank/DDBJ databases">
        <authorList>
            <person name="Palmer J.M."/>
        </authorList>
    </citation>
    <scope>NUCLEOTIDE SEQUENCE [LARGE SCALE GENOMIC DNA]</scope>
    <source>
        <strain evidence="2 3">XC_2019</strain>
        <tissue evidence="2">Muscle</tissue>
    </source>
</reference>